<gene>
    <name evidence="1" type="ORF">J2Z37_004301</name>
</gene>
<dbReference type="Gene3D" id="3.20.20.410">
    <property type="entry name" value="Protein of unknown function UPF0759"/>
    <property type="match status" value="1"/>
</dbReference>
<name>A0ABS4GVJ5_9BACL</name>
<evidence type="ECO:0000313" key="1">
    <source>
        <dbReference type="EMBL" id="MBP1934281.1"/>
    </source>
</evidence>
<dbReference type="InterPro" id="IPR002763">
    <property type="entry name" value="DUF72"/>
</dbReference>
<dbReference type="PANTHER" id="PTHR30348:SF13">
    <property type="entry name" value="UPF0759 PROTEIN YUNF"/>
    <property type="match status" value="1"/>
</dbReference>
<evidence type="ECO:0000313" key="2">
    <source>
        <dbReference type="Proteomes" id="UP001519343"/>
    </source>
</evidence>
<reference evidence="1 2" key="1">
    <citation type="submission" date="2021-03" db="EMBL/GenBank/DDBJ databases">
        <title>Genomic Encyclopedia of Type Strains, Phase IV (KMG-IV): sequencing the most valuable type-strain genomes for metagenomic binning, comparative biology and taxonomic classification.</title>
        <authorList>
            <person name="Goeker M."/>
        </authorList>
    </citation>
    <scope>NUCLEOTIDE SEQUENCE [LARGE SCALE GENOMIC DNA]</scope>
    <source>
        <strain evidence="1 2">DSM 24738</strain>
    </source>
</reference>
<dbReference type="InterPro" id="IPR036520">
    <property type="entry name" value="UPF0759_sf"/>
</dbReference>
<proteinExistence type="predicted"/>
<dbReference type="Pfam" id="PF01904">
    <property type="entry name" value="DUF72"/>
    <property type="match status" value="1"/>
</dbReference>
<organism evidence="1 2">
    <name type="scientific">Ammoniphilus resinae</name>
    <dbReference type="NCBI Taxonomy" id="861532"/>
    <lineage>
        <taxon>Bacteria</taxon>
        <taxon>Bacillati</taxon>
        <taxon>Bacillota</taxon>
        <taxon>Bacilli</taxon>
        <taxon>Bacillales</taxon>
        <taxon>Paenibacillaceae</taxon>
        <taxon>Aneurinibacillus group</taxon>
        <taxon>Ammoniphilus</taxon>
    </lineage>
</organism>
<keyword evidence="2" id="KW-1185">Reference proteome</keyword>
<sequence>MMIHIGLTGWGDHDDLYQEGTPSRNKLRIYSRHFPLVEVDSSFYAIQSPGNYQKWAEMTPDDFSFVIKAYQGMTGHLRGKQAFASRGEMFQTFLESIQPVIRAGKLKAVLFQFPPWFECSRKNVDLLRDAKDQMGAIPVALEFRHTSWFSPAMMDRTLKFMEEEGWIHSICDEPQAGNGSVPTVLHSTHPDYCLVRFHGRNVGGWLDKGNPHWRDVRYLYRYSEEELLQWSENIRHLQQSSKEIGLLFNNNSGGDACANAKQMMQILGIRYESGDREPEQLDLFDQLGN</sequence>
<comment type="caution">
    <text evidence="1">The sequence shown here is derived from an EMBL/GenBank/DDBJ whole genome shotgun (WGS) entry which is preliminary data.</text>
</comment>
<dbReference type="SUPFAM" id="SSF117396">
    <property type="entry name" value="TM1631-like"/>
    <property type="match status" value="1"/>
</dbReference>
<dbReference type="Proteomes" id="UP001519343">
    <property type="component" value="Unassembled WGS sequence"/>
</dbReference>
<dbReference type="PANTHER" id="PTHR30348">
    <property type="entry name" value="UNCHARACTERIZED PROTEIN YECE"/>
    <property type="match status" value="1"/>
</dbReference>
<protein>
    <submittedName>
        <fullName evidence="1">Uncharacterized protein YecE (DUF72 family)</fullName>
    </submittedName>
</protein>
<dbReference type="EMBL" id="JAGGKT010000019">
    <property type="protein sequence ID" value="MBP1934281.1"/>
    <property type="molecule type" value="Genomic_DNA"/>
</dbReference>
<accession>A0ABS4GVJ5</accession>